<dbReference type="GO" id="GO:0003677">
    <property type="term" value="F:DNA binding"/>
    <property type="evidence" value="ECO:0007669"/>
    <property type="project" value="InterPro"/>
</dbReference>
<dbReference type="PANTHER" id="PTHR34322">
    <property type="entry name" value="TRANSPOSASE, Y1_TNP DOMAIN-CONTAINING"/>
    <property type="match status" value="1"/>
</dbReference>
<evidence type="ECO:0000313" key="3">
    <source>
        <dbReference type="Proteomes" id="UP000330807"/>
    </source>
</evidence>
<dbReference type="PANTHER" id="PTHR34322:SF2">
    <property type="entry name" value="TRANSPOSASE IS200-LIKE DOMAIN-CONTAINING PROTEIN"/>
    <property type="match status" value="1"/>
</dbReference>
<dbReference type="SMART" id="SM01321">
    <property type="entry name" value="Y1_Tnp"/>
    <property type="match status" value="1"/>
</dbReference>
<feature type="domain" description="Transposase IS200-like" evidence="1">
    <location>
        <begin position="9"/>
        <end position="123"/>
    </location>
</feature>
<accession>A0A5K1IS98</accession>
<dbReference type="GO" id="GO:0004803">
    <property type="term" value="F:transposase activity"/>
    <property type="evidence" value="ECO:0007669"/>
    <property type="project" value="InterPro"/>
</dbReference>
<gene>
    <name evidence="2" type="ORF">LMKDKBCB_01337</name>
</gene>
<evidence type="ECO:0000313" key="2">
    <source>
        <dbReference type="EMBL" id="VWL91482.1"/>
    </source>
</evidence>
<protein>
    <submittedName>
        <fullName evidence="2">Transposase IS200 like protein</fullName>
    </submittedName>
</protein>
<proteinExistence type="predicted"/>
<dbReference type="AlphaFoldDB" id="A0A5K1IS98"/>
<reference evidence="2 3" key="1">
    <citation type="submission" date="2019-10" db="EMBL/GenBank/DDBJ databases">
        <authorList>
            <person name="Wolf R A."/>
        </authorList>
    </citation>
    <scope>NUCLEOTIDE SEQUENCE [LARGE SCALE GENOMIC DNA]</scope>
    <source>
        <strain evidence="2">Collinsella_aerofaciens_AK_138A</strain>
    </source>
</reference>
<dbReference type="Gene3D" id="3.30.70.1290">
    <property type="entry name" value="Transposase IS200-like"/>
    <property type="match status" value="1"/>
</dbReference>
<name>A0A5K1IS98_9ACTN</name>
<dbReference type="GO" id="GO:0006313">
    <property type="term" value="P:DNA transposition"/>
    <property type="evidence" value="ECO:0007669"/>
    <property type="project" value="InterPro"/>
</dbReference>
<dbReference type="SUPFAM" id="SSF143422">
    <property type="entry name" value="Transposase IS200-like"/>
    <property type="match status" value="1"/>
</dbReference>
<dbReference type="Proteomes" id="UP000330807">
    <property type="component" value="Unassembled WGS sequence"/>
</dbReference>
<dbReference type="Pfam" id="PF01797">
    <property type="entry name" value="Y1_Tnp"/>
    <property type="match status" value="1"/>
</dbReference>
<dbReference type="InterPro" id="IPR002686">
    <property type="entry name" value="Transposase_17"/>
</dbReference>
<dbReference type="RefSeq" id="WP_197036703.1">
    <property type="nucleotide sequence ID" value="NZ_CABWIH010000029.1"/>
</dbReference>
<evidence type="ECO:0000259" key="1">
    <source>
        <dbReference type="SMART" id="SM01321"/>
    </source>
</evidence>
<dbReference type="InterPro" id="IPR036515">
    <property type="entry name" value="Transposase_17_sf"/>
</dbReference>
<organism evidence="2 3">
    <name type="scientific">Collinsella aerofaciens</name>
    <dbReference type="NCBI Taxonomy" id="74426"/>
    <lineage>
        <taxon>Bacteria</taxon>
        <taxon>Bacillati</taxon>
        <taxon>Actinomycetota</taxon>
        <taxon>Coriobacteriia</taxon>
        <taxon>Coriobacteriales</taxon>
        <taxon>Coriobacteriaceae</taxon>
        <taxon>Collinsella</taxon>
    </lineage>
</organism>
<dbReference type="EMBL" id="CABWIH010000029">
    <property type="protein sequence ID" value="VWL91482.1"/>
    <property type="molecule type" value="Genomic_DNA"/>
</dbReference>
<sequence length="252" mass="28296">MPRKPRSKSPTGYFHVTLRGNGGQLLFDGDEDRIALLHILDAILPKHNIELIAWCLMGNHIHLLIDDPDDRKSDAMHAIAVSFAGRYNARMGHVGHVFQERFWDSPIKSEEYLLEAIRYIHLNPQKAGLAAYDEYPWSSHREYLMSTRSRPHITGSVIDALFPTPRSYLQLMESTPSLPYRPSATAKVREEDLCEFGAAIVQSVAGCAPTELKSVSKALRNEAILTLRKEGLTIKQVQLLTGLGIWIIKNAA</sequence>